<dbReference type="GO" id="GO:0102158">
    <property type="term" value="F:very-long-chain (3R)-3-hydroxyacyl-CoA dehydratase activity"/>
    <property type="evidence" value="ECO:0007669"/>
    <property type="project" value="UniProtKB-EC"/>
</dbReference>
<feature type="transmembrane region" description="Helical" evidence="15">
    <location>
        <begin position="232"/>
        <end position="253"/>
    </location>
</feature>
<feature type="region of interest" description="Disordered" evidence="14">
    <location>
        <begin position="1"/>
        <end position="21"/>
    </location>
</feature>
<name>A0A2C6KXB1_9APIC</name>
<keyword evidence="5" id="KW-0444">Lipid biosynthesis</keyword>
<dbReference type="PANTHER" id="PTHR11035:SF3">
    <property type="entry name" value="VERY-LONG-CHAIN (3R)-3-HYDROXYACYL-COA DEHYDRATASE"/>
    <property type="match status" value="1"/>
</dbReference>
<evidence type="ECO:0000256" key="8">
    <source>
        <dbReference type="ARBA" id="ARBA00022989"/>
    </source>
</evidence>
<keyword evidence="17" id="KW-1185">Reference proteome</keyword>
<keyword evidence="7" id="KW-0276">Fatty acid metabolism</keyword>
<comment type="subcellular location">
    <subcellularLocation>
        <location evidence="1">Membrane</location>
        <topology evidence="1">Multi-pass membrane protein</topology>
    </subcellularLocation>
</comment>
<comment type="similarity">
    <text evidence="3">Belongs to the very long-chain fatty acids dehydratase HACD family.</text>
</comment>
<dbReference type="RefSeq" id="XP_067923397.1">
    <property type="nucleotide sequence ID" value="XM_068064628.1"/>
</dbReference>
<comment type="caution">
    <text evidence="16">The sequence shown here is derived from an EMBL/GenBank/DDBJ whole genome shotgun (WGS) entry which is preliminary data.</text>
</comment>
<evidence type="ECO:0000256" key="10">
    <source>
        <dbReference type="ARBA" id="ARBA00023136"/>
    </source>
</evidence>
<evidence type="ECO:0000256" key="11">
    <source>
        <dbReference type="ARBA" id="ARBA00023160"/>
    </source>
</evidence>
<dbReference type="EC" id="4.2.1.134" evidence="4"/>
<evidence type="ECO:0000256" key="5">
    <source>
        <dbReference type="ARBA" id="ARBA00022516"/>
    </source>
</evidence>
<evidence type="ECO:0000256" key="2">
    <source>
        <dbReference type="ARBA" id="ARBA00005194"/>
    </source>
</evidence>
<dbReference type="EMBL" id="MIGC01002071">
    <property type="protein sequence ID" value="PHJ21717.1"/>
    <property type="molecule type" value="Genomic_DNA"/>
</dbReference>
<gene>
    <name evidence="16" type="ORF">CSUI_004437</name>
</gene>
<dbReference type="InterPro" id="IPR007482">
    <property type="entry name" value="Tyr_Pase-like_PTPLA"/>
</dbReference>
<dbReference type="GO" id="GO:0005789">
    <property type="term" value="C:endoplasmic reticulum membrane"/>
    <property type="evidence" value="ECO:0007669"/>
    <property type="project" value="TreeGrafter"/>
</dbReference>
<evidence type="ECO:0000256" key="1">
    <source>
        <dbReference type="ARBA" id="ARBA00004141"/>
    </source>
</evidence>
<feature type="transmembrane region" description="Helical" evidence="15">
    <location>
        <begin position="130"/>
        <end position="149"/>
    </location>
</feature>
<accession>A0A2C6KXB1</accession>
<keyword evidence="10 15" id="KW-0472">Membrane</keyword>
<comment type="catalytic activity">
    <reaction evidence="13">
        <text>a very-long-chain (3R)-3-hydroxyacyl-CoA = a very-long-chain (2E)-enoyl-CoA + H2O</text>
        <dbReference type="Rhea" id="RHEA:45812"/>
        <dbReference type="ChEBI" id="CHEBI:15377"/>
        <dbReference type="ChEBI" id="CHEBI:83728"/>
        <dbReference type="ChEBI" id="CHEBI:85440"/>
        <dbReference type="EC" id="4.2.1.134"/>
    </reaction>
</comment>
<evidence type="ECO:0000256" key="9">
    <source>
        <dbReference type="ARBA" id="ARBA00023098"/>
    </source>
</evidence>
<evidence type="ECO:0000256" key="14">
    <source>
        <dbReference type="SAM" id="MobiDB-lite"/>
    </source>
</evidence>
<protein>
    <recommendedName>
        <fullName evidence="4">very-long-chain (3R)-3-hydroxyacyl-CoA dehydratase</fullName>
        <ecNumber evidence="4">4.2.1.134</ecNumber>
    </recommendedName>
</protein>
<dbReference type="GeneID" id="94427839"/>
<dbReference type="GO" id="GO:0042761">
    <property type="term" value="P:very long-chain fatty acid biosynthetic process"/>
    <property type="evidence" value="ECO:0007669"/>
    <property type="project" value="TreeGrafter"/>
</dbReference>
<evidence type="ECO:0000256" key="6">
    <source>
        <dbReference type="ARBA" id="ARBA00022692"/>
    </source>
</evidence>
<evidence type="ECO:0000256" key="4">
    <source>
        <dbReference type="ARBA" id="ARBA00013122"/>
    </source>
</evidence>
<dbReference type="AlphaFoldDB" id="A0A2C6KXB1"/>
<feature type="transmembrane region" description="Helical" evidence="15">
    <location>
        <begin position="31"/>
        <end position="53"/>
    </location>
</feature>
<evidence type="ECO:0000256" key="3">
    <source>
        <dbReference type="ARBA" id="ARBA00007811"/>
    </source>
</evidence>
<sequence length="275" mass="31194">MSTTATGNPSASPSRSKREGKPAGGFSLLGHLYLCLYNTAALVAWAYVFYLFLEHCLEKRSWMAGGGAPALYRRLEWPLIIAQSMQIMEIFHAMIGLVRSGVVTTFIQVFSRLQLVLFLFRQIPASYNTIAFFSLIGAWCLAELFRYPFFIVQEFLRCFSQGQKAPSSSASSQTGAEVPMALKWLRYSGFTLLYPIGITSEVLCMFESLHTLKLPMFAHYPYPMPNVLNFEANLYFIYIAVLLAYIPGSFLLYNHMLQQRKKNLYGSGSDKEKRQ</sequence>
<organism evidence="16 17">
    <name type="scientific">Cystoisospora suis</name>
    <dbReference type="NCBI Taxonomy" id="483139"/>
    <lineage>
        <taxon>Eukaryota</taxon>
        <taxon>Sar</taxon>
        <taxon>Alveolata</taxon>
        <taxon>Apicomplexa</taxon>
        <taxon>Conoidasida</taxon>
        <taxon>Coccidia</taxon>
        <taxon>Eucoccidiorida</taxon>
        <taxon>Eimeriorina</taxon>
        <taxon>Sarcocystidae</taxon>
        <taxon>Cystoisospora</taxon>
    </lineage>
</organism>
<feature type="transmembrane region" description="Helical" evidence="15">
    <location>
        <begin position="90"/>
        <end position="110"/>
    </location>
</feature>
<dbReference type="VEuPathDB" id="ToxoDB:CSUI_004437"/>
<feature type="transmembrane region" description="Helical" evidence="15">
    <location>
        <begin position="192"/>
        <end position="212"/>
    </location>
</feature>
<dbReference type="Pfam" id="PF04387">
    <property type="entry name" value="PTPLA"/>
    <property type="match status" value="2"/>
</dbReference>
<evidence type="ECO:0000256" key="13">
    <source>
        <dbReference type="ARBA" id="ARBA00036671"/>
    </source>
</evidence>
<keyword evidence="6 15" id="KW-0812">Transmembrane</keyword>
<dbReference type="GO" id="GO:0030497">
    <property type="term" value="P:fatty acid elongation"/>
    <property type="evidence" value="ECO:0007669"/>
    <property type="project" value="TreeGrafter"/>
</dbReference>
<dbReference type="UniPathway" id="UPA00094"/>
<dbReference type="PANTHER" id="PTHR11035">
    <property type="entry name" value="VERY-LONG-CHAIN (3R)-3-HYDROXYACYL-COA DEHYDRATASE"/>
    <property type="match status" value="1"/>
</dbReference>
<keyword evidence="8 15" id="KW-1133">Transmembrane helix</keyword>
<proteinExistence type="inferred from homology"/>
<keyword evidence="9" id="KW-0443">Lipid metabolism</keyword>
<evidence type="ECO:0000313" key="17">
    <source>
        <dbReference type="Proteomes" id="UP000221165"/>
    </source>
</evidence>
<evidence type="ECO:0000256" key="15">
    <source>
        <dbReference type="SAM" id="Phobius"/>
    </source>
</evidence>
<evidence type="ECO:0000256" key="12">
    <source>
        <dbReference type="ARBA" id="ARBA00023239"/>
    </source>
</evidence>
<feature type="compositionally biased region" description="Polar residues" evidence="14">
    <location>
        <begin position="1"/>
        <end position="14"/>
    </location>
</feature>
<keyword evidence="12" id="KW-0456">Lyase</keyword>
<dbReference type="GO" id="GO:0030148">
    <property type="term" value="P:sphingolipid biosynthetic process"/>
    <property type="evidence" value="ECO:0007669"/>
    <property type="project" value="TreeGrafter"/>
</dbReference>
<evidence type="ECO:0000313" key="16">
    <source>
        <dbReference type="EMBL" id="PHJ21717.1"/>
    </source>
</evidence>
<evidence type="ECO:0000256" key="7">
    <source>
        <dbReference type="ARBA" id="ARBA00022832"/>
    </source>
</evidence>
<dbReference type="OrthoDB" id="46988at2759"/>
<comment type="pathway">
    <text evidence="2">Lipid metabolism; fatty acid biosynthesis.</text>
</comment>
<reference evidence="16 17" key="1">
    <citation type="journal article" date="2017" name="Int. J. Parasitol.">
        <title>The genome of the protozoan parasite Cystoisospora suis and a reverse vaccinology approach to identify vaccine candidates.</title>
        <authorList>
            <person name="Palmieri N."/>
            <person name="Shrestha A."/>
            <person name="Ruttkowski B."/>
            <person name="Beck T."/>
            <person name="Vogl C."/>
            <person name="Tomley F."/>
            <person name="Blake D.P."/>
            <person name="Joachim A."/>
        </authorList>
    </citation>
    <scope>NUCLEOTIDE SEQUENCE [LARGE SCALE GENOMIC DNA]</scope>
    <source>
        <strain evidence="16 17">Wien I</strain>
    </source>
</reference>
<dbReference type="Proteomes" id="UP000221165">
    <property type="component" value="Unassembled WGS sequence"/>
</dbReference>
<keyword evidence="11" id="KW-0275">Fatty acid biosynthesis</keyword>